<evidence type="ECO:0000313" key="4">
    <source>
        <dbReference type="Proteomes" id="UP001363151"/>
    </source>
</evidence>
<protein>
    <submittedName>
        <fullName evidence="3">Endoplasmic reticulum-plasma membrane tethering protein</fullName>
    </submittedName>
</protein>
<dbReference type="Proteomes" id="UP001363151">
    <property type="component" value="Unassembled WGS sequence"/>
</dbReference>
<proteinExistence type="predicted"/>
<dbReference type="InterPro" id="IPR036397">
    <property type="entry name" value="RNaseH_sf"/>
</dbReference>
<feature type="region of interest" description="Disordered" evidence="1">
    <location>
        <begin position="212"/>
        <end position="251"/>
    </location>
</feature>
<evidence type="ECO:0000259" key="2">
    <source>
        <dbReference type="Pfam" id="PF01612"/>
    </source>
</evidence>
<comment type="caution">
    <text evidence="3">The sequence shown here is derived from an EMBL/GenBank/DDBJ whole genome shotgun (WGS) entry which is preliminary data.</text>
</comment>
<dbReference type="InterPro" id="IPR002562">
    <property type="entry name" value="3'-5'_exonuclease_dom"/>
</dbReference>
<dbReference type="PANTHER" id="PTHR20953:SF3">
    <property type="entry name" value="P-LOOP CONTAINING NUCLEOSIDE TRIPHOSPHATE HYDROLASES SUPERFAMILY PROTEIN"/>
    <property type="match status" value="1"/>
</dbReference>
<evidence type="ECO:0000313" key="3">
    <source>
        <dbReference type="EMBL" id="KAK7239831.1"/>
    </source>
</evidence>
<feature type="compositionally biased region" description="Acidic residues" evidence="1">
    <location>
        <begin position="374"/>
        <end position="385"/>
    </location>
</feature>
<dbReference type="SUPFAM" id="SSF53098">
    <property type="entry name" value="Ribonuclease H-like"/>
    <property type="match status" value="1"/>
</dbReference>
<sequence>MAEALEQMILPAVNRHLVDTGERAEQVISQLMVSMVREGQVAVDCEWGANAAHEGASLLQLATRGLVVLVDLLALPTTPAVHKLLADVADLAFASRHVVVLGFDGEANDLPHLRAAWRRRGLVFPARVTRYVDVRVACARAGGWEADYDELRGYGLADCAAKFLGRRLDKSPRDLDWRRRPLTEAAVAYAALDAYALLQLYDRPEVASAVERASASCPAPRRRGPRGARSVAWSPTASSFQSPQSDSDAEDARRAEFYGALRDWLEKDVLDRAAKGCSTLDGYEHALNVGKNRPLPCPLRPHSYGTLRVVRACRCRGGNRSFDGSSFEDKLLRSGPLRARARAASDPGHALLFNWLKARYGSTALRALPPLPTADDDGDDDDEAAGEAAARARRAAVGAARLVHATSTFLARWPAEVPRACAPKAACDVFPSTALRDAAALVGAYRERHAPVGDCWVVDQSLELGGDGLAAHASLRPAERYPCQGEALHEAMLRVLRNHTPAAIVVDELVDRAAALAAADVGKRGVQLLASAHAWEKGATSAHARSLAELVDDAALAPVLGDFEIVTLSDREAARRAKTQRDPRKVRRQRVRNATFGCVVELRPRSPGRPGEWSVVLDVNAAVDAIVENGAYDAQARFYDAAHDLSAEPRVLGGLE</sequence>
<gene>
    <name evidence="3" type="ORF">SO694_00029341</name>
</gene>
<keyword evidence="4" id="KW-1185">Reference proteome</keyword>
<dbReference type="InterPro" id="IPR012337">
    <property type="entry name" value="RNaseH-like_sf"/>
</dbReference>
<name>A0ABR1FVX8_AURAN</name>
<dbReference type="Pfam" id="PF01612">
    <property type="entry name" value="DNA_pol_A_exo1"/>
    <property type="match status" value="1"/>
</dbReference>
<evidence type="ECO:0000256" key="1">
    <source>
        <dbReference type="SAM" id="MobiDB-lite"/>
    </source>
</evidence>
<dbReference type="EMBL" id="JBBJCI010000222">
    <property type="protein sequence ID" value="KAK7239831.1"/>
    <property type="molecule type" value="Genomic_DNA"/>
</dbReference>
<accession>A0ABR1FVX8</accession>
<reference evidence="3 4" key="1">
    <citation type="submission" date="2024-03" db="EMBL/GenBank/DDBJ databases">
        <title>Aureococcus anophagefferens CCMP1851 and Kratosvirus quantuckense: Draft genome of a second virus-susceptible host strain in the model system.</title>
        <authorList>
            <person name="Chase E."/>
            <person name="Truchon A.R."/>
            <person name="Schepens W."/>
            <person name="Wilhelm S.W."/>
        </authorList>
    </citation>
    <scope>NUCLEOTIDE SEQUENCE [LARGE SCALE GENOMIC DNA]</scope>
    <source>
        <strain evidence="3 4">CCMP1851</strain>
    </source>
</reference>
<dbReference type="PANTHER" id="PTHR20953">
    <property type="entry name" value="KINASE-RELATED"/>
    <property type="match status" value="1"/>
</dbReference>
<feature type="region of interest" description="Disordered" evidence="1">
    <location>
        <begin position="370"/>
        <end position="389"/>
    </location>
</feature>
<feature type="domain" description="3'-5' exonuclease" evidence="2">
    <location>
        <begin position="18"/>
        <end position="202"/>
    </location>
</feature>
<organism evidence="3 4">
    <name type="scientific">Aureococcus anophagefferens</name>
    <name type="common">Harmful bloom alga</name>
    <dbReference type="NCBI Taxonomy" id="44056"/>
    <lineage>
        <taxon>Eukaryota</taxon>
        <taxon>Sar</taxon>
        <taxon>Stramenopiles</taxon>
        <taxon>Ochrophyta</taxon>
        <taxon>Pelagophyceae</taxon>
        <taxon>Pelagomonadales</taxon>
        <taxon>Pelagomonadaceae</taxon>
        <taxon>Aureococcus</taxon>
    </lineage>
</organism>
<dbReference type="Gene3D" id="3.30.420.10">
    <property type="entry name" value="Ribonuclease H-like superfamily/Ribonuclease H"/>
    <property type="match status" value="1"/>
</dbReference>
<feature type="compositionally biased region" description="Polar residues" evidence="1">
    <location>
        <begin position="233"/>
        <end position="246"/>
    </location>
</feature>